<name>A0ABY7GGA2_9GAMM</name>
<sequence length="546" mass="58823">MDAVNSNTPESANFDVTFRSQEQSLTLTLSPEVNMRQALDRTELRVRAACGGLGTCGACLIQIVSGEFNPPTLAEQQKILPDDLAKGMRLACQLRANSDAELYLENPAPKSDWKSLDADRLYQAVSGNPAINRHVYGVAVDLGTTHIRLSLWNRQSGRRIASRFSINPQVAHGADILTRLDAQRLTDDDNRVICQEARKAIIDGIRDILSRDVGEISAILQAIGAVVIVGNTVMLTLVCGHSGDNLYELENWMQAVACIPQDLDAWRGAWRMPNAEIRITQPLAGFVGSDLLADLLATGITEQSAPMLLADFGTNTEIALWDGQMLWATSVPGGPAFEGVGMRNGLPAEAGAISKVVLQEGQWQLHTIGAVPARGFCASGFIDAVAGLLEQKLLKPSGRFTEPQADGGYCLQADNPYSAIYAGDIDVFQRAKASSAAGMMQLLVMAGLKVDDLQAVWICGSFGQHLDLNSAMRVGLLPPLTAAKLKLMPNASLAGCEKLLLDSGADALLSIIVERAKVVNLGSIADYEDRFIDHLRLQPVRFPEPT</sequence>
<organism evidence="2 3">
    <name type="scientific">Methylomonas rapida</name>
    <dbReference type="NCBI Taxonomy" id="2963939"/>
    <lineage>
        <taxon>Bacteria</taxon>
        <taxon>Pseudomonadati</taxon>
        <taxon>Pseudomonadota</taxon>
        <taxon>Gammaproteobacteria</taxon>
        <taxon>Methylococcales</taxon>
        <taxon>Methylococcaceae</taxon>
        <taxon>Methylomonas</taxon>
    </lineage>
</organism>
<dbReference type="RefSeq" id="WP_255188004.1">
    <property type="nucleotide sequence ID" value="NZ_CP113517.1"/>
</dbReference>
<proteinExistence type="predicted"/>
<dbReference type="InterPro" id="IPR042259">
    <property type="entry name" value="Raco-like_middle_sf"/>
</dbReference>
<dbReference type="Gene3D" id="3.10.20.30">
    <property type="match status" value="1"/>
</dbReference>
<dbReference type="EMBL" id="CP113517">
    <property type="protein sequence ID" value="WAR43028.1"/>
    <property type="molecule type" value="Genomic_DNA"/>
</dbReference>
<dbReference type="Gene3D" id="3.30.420.480">
    <property type="entry name" value="Domain of unknown function (DUF4445)"/>
    <property type="match status" value="1"/>
</dbReference>
<evidence type="ECO:0000313" key="3">
    <source>
        <dbReference type="Proteomes" id="UP001162780"/>
    </source>
</evidence>
<dbReference type="Pfam" id="PF00111">
    <property type="entry name" value="Fer2"/>
    <property type="match status" value="1"/>
</dbReference>
<dbReference type="PANTHER" id="PTHR42895">
    <property type="entry name" value="IRON-SULFUR CLUSTER-BINDING PROTEIN-RELATED"/>
    <property type="match status" value="1"/>
</dbReference>
<dbReference type="Pfam" id="PF14574">
    <property type="entry name" value="RACo_C_ter"/>
    <property type="match status" value="1"/>
</dbReference>
<evidence type="ECO:0000259" key="1">
    <source>
        <dbReference type="PROSITE" id="PS51085"/>
    </source>
</evidence>
<dbReference type="InterPro" id="IPR001041">
    <property type="entry name" value="2Fe-2S_ferredoxin-type"/>
</dbReference>
<dbReference type="PROSITE" id="PS51085">
    <property type="entry name" value="2FE2S_FER_2"/>
    <property type="match status" value="1"/>
</dbReference>
<dbReference type="PANTHER" id="PTHR42895:SF2">
    <property type="entry name" value="IRON-SULFUR CLUSTER PROTEIN"/>
    <property type="match status" value="1"/>
</dbReference>
<accession>A0ABY7GGA2</accession>
<dbReference type="InterPro" id="IPR012675">
    <property type="entry name" value="Beta-grasp_dom_sf"/>
</dbReference>
<dbReference type="InterPro" id="IPR052911">
    <property type="entry name" value="Corrinoid_activation_enz"/>
</dbReference>
<dbReference type="CDD" id="cd00207">
    <property type="entry name" value="fer2"/>
    <property type="match status" value="1"/>
</dbReference>
<evidence type="ECO:0000313" key="2">
    <source>
        <dbReference type="EMBL" id="WAR43028.1"/>
    </source>
</evidence>
<keyword evidence="3" id="KW-1185">Reference proteome</keyword>
<dbReference type="SUPFAM" id="SSF54292">
    <property type="entry name" value="2Fe-2S ferredoxin-like"/>
    <property type="match status" value="1"/>
</dbReference>
<feature type="domain" description="2Fe-2S ferredoxin-type" evidence="1">
    <location>
        <begin position="14"/>
        <end position="108"/>
    </location>
</feature>
<dbReference type="Proteomes" id="UP001162780">
    <property type="component" value="Chromosome"/>
</dbReference>
<gene>
    <name evidence="2" type="ORF">NM686_011500</name>
</gene>
<protein>
    <submittedName>
        <fullName evidence="2">ASKHA domain-containing protein</fullName>
    </submittedName>
</protein>
<dbReference type="InterPro" id="IPR027980">
    <property type="entry name" value="RACo_C"/>
</dbReference>
<reference evidence="2" key="1">
    <citation type="submission" date="2022-11" db="EMBL/GenBank/DDBJ databases">
        <title>Methylomonas rapida sp. nov., Carotenoid-Producing Obligate Methanotrophs with High Growth Characteristics and Biotechnological Potential.</title>
        <authorList>
            <person name="Tikhonova E.N."/>
            <person name="Suleimanov R.Z."/>
            <person name="Miroshnikov K."/>
            <person name="Oshkin I.Y."/>
            <person name="Belova S.E."/>
            <person name="Danilova O.V."/>
            <person name="Ashikhmin A."/>
            <person name="Konopkin A."/>
            <person name="But S.Y."/>
            <person name="Khmelenina V.N."/>
            <person name="Kuznetsov N."/>
            <person name="Pimenov N.V."/>
            <person name="Dedysh S.N."/>
        </authorList>
    </citation>
    <scope>NUCLEOTIDE SEQUENCE</scope>
    <source>
        <strain evidence="2">MP1</strain>
    </source>
</reference>
<dbReference type="InterPro" id="IPR041414">
    <property type="entry name" value="Raco-like_middle"/>
</dbReference>
<dbReference type="Pfam" id="PF17651">
    <property type="entry name" value="Raco_middle"/>
    <property type="match status" value="1"/>
</dbReference>
<dbReference type="InterPro" id="IPR036010">
    <property type="entry name" value="2Fe-2S_ferredoxin-like_sf"/>
</dbReference>